<feature type="transmembrane region" description="Helical" evidence="7">
    <location>
        <begin position="71"/>
        <end position="90"/>
    </location>
</feature>
<name>C7N409_SLAHD</name>
<organism evidence="9 10">
    <name type="scientific">Slackia heliotrinireducens (strain ATCC 29202 / DSM 20476 / NCTC 11029 / RHS 1)</name>
    <name type="common">Peptococcus heliotrinreducens</name>
    <dbReference type="NCBI Taxonomy" id="471855"/>
    <lineage>
        <taxon>Bacteria</taxon>
        <taxon>Bacillati</taxon>
        <taxon>Actinomycetota</taxon>
        <taxon>Coriobacteriia</taxon>
        <taxon>Eggerthellales</taxon>
        <taxon>Eggerthellaceae</taxon>
        <taxon>Slackia</taxon>
    </lineage>
</organism>
<dbReference type="Proteomes" id="UP000002026">
    <property type="component" value="Chromosome"/>
</dbReference>
<keyword evidence="3" id="KW-1003">Cell membrane</keyword>
<evidence type="ECO:0000256" key="7">
    <source>
        <dbReference type="SAM" id="Phobius"/>
    </source>
</evidence>
<dbReference type="Gene3D" id="1.10.3730.20">
    <property type="match status" value="1"/>
</dbReference>
<feature type="domain" description="EamA" evidence="8">
    <location>
        <begin position="150"/>
        <end position="283"/>
    </location>
</feature>
<dbReference type="PANTHER" id="PTHR42920">
    <property type="entry name" value="OS03G0707200 PROTEIN-RELATED"/>
    <property type="match status" value="1"/>
</dbReference>
<comment type="similarity">
    <text evidence="2">Belongs to the EamA transporter family.</text>
</comment>
<dbReference type="HOGENOM" id="CLU_033863_9_3_11"/>
<feature type="transmembrane region" description="Helical" evidence="7">
    <location>
        <begin position="96"/>
        <end position="117"/>
    </location>
</feature>
<feature type="transmembrane region" description="Helical" evidence="7">
    <location>
        <begin position="149"/>
        <end position="168"/>
    </location>
</feature>
<dbReference type="PANTHER" id="PTHR42920:SF5">
    <property type="entry name" value="EAMA DOMAIN-CONTAINING PROTEIN"/>
    <property type="match status" value="1"/>
</dbReference>
<feature type="transmembrane region" description="Helical" evidence="7">
    <location>
        <begin position="42"/>
        <end position="59"/>
    </location>
</feature>
<comment type="subcellular location">
    <subcellularLocation>
        <location evidence="1">Cell membrane</location>
        <topology evidence="1">Multi-pass membrane protein</topology>
    </subcellularLocation>
</comment>
<evidence type="ECO:0000313" key="10">
    <source>
        <dbReference type="Proteomes" id="UP000002026"/>
    </source>
</evidence>
<dbReference type="eggNOG" id="COG0697">
    <property type="taxonomic scope" value="Bacteria"/>
</dbReference>
<proteinExistence type="inferred from homology"/>
<dbReference type="SUPFAM" id="SSF103481">
    <property type="entry name" value="Multidrug resistance efflux transporter EmrE"/>
    <property type="match status" value="2"/>
</dbReference>
<evidence type="ECO:0000256" key="3">
    <source>
        <dbReference type="ARBA" id="ARBA00022475"/>
    </source>
</evidence>
<evidence type="ECO:0000256" key="6">
    <source>
        <dbReference type="ARBA" id="ARBA00023136"/>
    </source>
</evidence>
<evidence type="ECO:0000256" key="1">
    <source>
        <dbReference type="ARBA" id="ARBA00004651"/>
    </source>
</evidence>
<feature type="transmembrane region" description="Helical" evidence="7">
    <location>
        <begin position="266"/>
        <end position="284"/>
    </location>
</feature>
<dbReference type="EMBL" id="CP001684">
    <property type="protein sequence ID" value="ACV23745.1"/>
    <property type="molecule type" value="Genomic_DNA"/>
</dbReference>
<feature type="domain" description="EamA" evidence="8">
    <location>
        <begin position="9"/>
        <end position="141"/>
    </location>
</feature>
<accession>C7N409</accession>
<evidence type="ECO:0000313" key="9">
    <source>
        <dbReference type="EMBL" id="ACV23745.1"/>
    </source>
</evidence>
<dbReference type="KEGG" id="shi:Shel_27470"/>
<dbReference type="InterPro" id="IPR051258">
    <property type="entry name" value="Diverse_Substrate_Transporter"/>
</dbReference>
<dbReference type="AlphaFoldDB" id="C7N409"/>
<reference evidence="9 10" key="1">
    <citation type="journal article" date="2009" name="Stand. Genomic Sci.">
        <title>Complete genome sequence of Slackia heliotrinireducens type strain (RHS 1).</title>
        <authorList>
            <person name="Pukall R."/>
            <person name="Lapidus A."/>
            <person name="Nolan M."/>
            <person name="Copeland A."/>
            <person name="Glavina Del Rio T."/>
            <person name="Lucas S."/>
            <person name="Chen F."/>
            <person name="Tice H."/>
            <person name="Cheng J.F."/>
            <person name="Chertkov O."/>
            <person name="Bruce D."/>
            <person name="Goodwin L."/>
            <person name="Kuske C."/>
            <person name="Brettin T."/>
            <person name="Detter J.C."/>
            <person name="Han C."/>
            <person name="Pitluck S."/>
            <person name="Pati A."/>
            <person name="Mavrommatis K."/>
            <person name="Ivanova N."/>
            <person name="Ovchinnikova G."/>
            <person name="Chen A."/>
            <person name="Palaniappan K."/>
            <person name="Schneider S."/>
            <person name="Rohde M."/>
            <person name="Chain P."/>
            <person name="D'haeseleer P."/>
            <person name="Goker M."/>
            <person name="Bristow J."/>
            <person name="Eisen J.A."/>
            <person name="Markowitz V."/>
            <person name="Kyrpides N.C."/>
            <person name="Klenk H.P."/>
            <person name="Hugenholtz P."/>
        </authorList>
    </citation>
    <scope>NUCLEOTIDE SEQUENCE [LARGE SCALE GENOMIC DNA]</scope>
    <source>
        <strain evidence="10">ATCC 29202 / DSM 20476 / NCTC 11029 / RHS 1</strain>
    </source>
</reference>
<dbReference type="STRING" id="471855.Shel_27470"/>
<evidence type="ECO:0000256" key="4">
    <source>
        <dbReference type="ARBA" id="ARBA00022692"/>
    </source>
</evidence>
<dbReference type="InterPro" id="IPR000620">
    <property type="entry name" value="EamA_dom"/>
</dbReference>
<feature type="transmembrane region" description="Helical" evidence="7">
    <location>
        <begin position="208"/>
        <end position="230"/>
    </location>
</feature>
<dbReference type="Pfam" id="PF00892">
    <property type="entry name" value="EamA"/>
    <property type="match status" value="2"/>
</dbReference>
<dbReference type="InterPro" id="IPR037185">
    <property type="entry name" value="EmrE-like"/>
</dbReference>
<sequence length="289" mass="30269">MNHSSRAVGLLLVAGSAFAFGVMPVFIKMAYAAGASVYTTLFLRFVFGAVCIFPLMFILKLPMPSRREIITFLLLGGIGYVAQSFFYFAALEYTTASVAALLLYTYPALVVLGSVLVFKEKITLPKAVALVFALAGACVVSLGQLDGSIIGAAFALASAASYTIYILINSRVVEEGKGIQSTAFIILGSVIVFGIMNLIVGFEPPTTATGLFAIAVIGLFSTAFAFWAFLTGLEKVGPSDAAIISTLEPVAAVVCSVLFLSEPLTINVIVGGCLVVAALLITSLSDRTN</sequence>
<gene>
    <name evidence="9" type="ordered locus">Shel_27470</name>
</gene>
<feature type="transmembrane region" description="Helical" evidence="7">
    <location>
        <begin position="180"/>
        <end position="202"/>
    </location>
</feature>
<keyword evidence="10" id="KW-1185">Reference proteome</keyword>
<keyword evidence="6 7" id="KW-0472">Membrane</keyword>
<dbReference type="GO" id="GO:0005886">
    <property type="term" value="C:plasma membrane"/>
    <property type="evidence" value="ECO:0007669"/>
    <property type="project" value="UniProtKB-SubCell"/>
</dbReference>
<keyword evidence="5 7" id="KW-1133">Transmembrane helix</keyword>
<evidence type="ECO:0000256" key="5">
    <source>
        <dbReference type="ARBA" id="ARBA00022989"/>
    </source>
</evidence>
<evidence type="ECO:0000256" key="2">
    <source>
        <dbReference type="ARBA" id="ARBA00007362"/>
    </source>
</evidence>
<evidence type="ECO:0000259" key="8">
    <source>
        <dbReference type="Pfam" id="PF00892"/>
    </source>
</evidence>
<keyword evidence="4 7" id="KW-0812">Transmembrane</keyword>
<protein>
    <submittedName>
        <fullName evidence="9">Predicted membrane protein</fullName>
    </submittedName>
</protein>
<feature type="transmembrane region" description="Helical" evidence="7">
    <location>
        <begin position="124"/>
        <end position="143"/>
    </location>
</feature>
<dbReference type="RefSeq" id="WP_012799841.1">
    <property type="nucleotide sequence ID" value="NC_013165.1"/>
</dbReference>